<dbReference type="InterPro" id="IPR002934">
    <property type="entry name" value="Polymerase_NTP_transf_dom"/>
</dbReference>
<keyword evidence="12" id="KW-1185">Reference proteome</keyword>
<keyword evidence="4" id="KW-0548">Nucleotidyltransferase</keyword>
<dbReference type="RefSeq" id="WP_180680124.1">
    <property type="nucleotide sequence ID" value="NZ_JACCKA010000092.1"/>
</dbReference>
<keyword evidence="2" id="KW-1277">Toxin-antitoxin system</keyword>
<dbReference type="Proteomes" id="UP000578091">
    <property type="component" value="Unassembled WGS sequence"/>
</dbReference>
<protein>
    <submittedName>
        <fullName evidence="11">Nucleotidyltransferase domain-containing protein</fullName>
    </submittedName>
</protein>
<reference evidence="11 12" key="1">
    <citation type="submission" date="2020-07" db="EMBL/GenBank/DDBJ databases">
        <title>Luteimonas sp. SJ-92.</title>
        <authorList>
            <person name="Huang X.-X."/>
            <person name="Xu L."/>
            <person name="Sun J.-Q."/>
        </authorList>
    </citation>
    <scope>NUCLEOTIDE SEQUENCE [LARGE SCALE GENOMIC DNA]</scope>
    <source>
        <strain evidence="11 12">SJ-92</strain>
    </source>
</reference>
<evidence type="ECO:0000256" key="5">
    <source>
        <dbReference type="ARBA" id="ARBA00022723"/>
    </source>
</evidence>
<keyword evidence="3 11" id="KW-0808">Transferase</keyword>
<sequence length="102" mass="11650">MALQIERFRPGIAELCRKYRVSRLDLFGSSVGDDFDLRRSDLDFLVDFVDTGPEGAADRYFGLQESLQGLMGRPVDLVVRRAIHNPYFLDSAERQHLNLYAA</sequence>
<feature type="domain" description="Polymerase nucleotidyl transferase" evidence="10">
    <location>
        <begin position="14"/>
        <end position="93"/>
    </location>
</feature>
<keyword evidence="8" id="KW-0460">Magnesium</keyword>
<evidence type="ECO:0000259" key="10">
    <source>
        <dbReference type="Pfam" id="PF01909"/>
    </source>
</evidence>
<dbReference type="SUPFAM" id="SSF81301">
    <property type="entry name" value="Nucleotidyltransferase"/>
    <property type="match status" value="1"/>
</dbReference>
<keyword evidence="5" id="KW-0479">Metal-binding</keyword>
<gene>
    <name evidence="11" type="ORF">H0E84_18440</name>
</gene>
<evidence type="ECO:0000256" key="2">
    <source>
        <dbReference type="ARBA" id="ARBA00022649"/>
    </source>
</evidence>
<evidence type="ECO:0000313" key="11">
    <source>
        <dbReference type="EMBL" id="NZA28359.1"/>
    </source>
</evidence>
<proteinExistence type="inferred from homology"/>
<keyword evidence="6" id="KW-0547">Nucleotide-binding</keyword>
<dbReference type="Gene3D" id="3.30.460.10">
    <property type="entry name" value="Beta Polymerase, domain 2"/>
    <property type="match status" value="1"/>
</dbReference>
<evidence type="ECO:0000256" key="4">
    <source>
        <dbReference type="ARBA" id="ARBA00022695"/>
    </source>
</evidence>
<comment type="similarity">
    <text evidence="9">Belongs to the MntA antitoxin family.</text>
</comment>
<dbReference type="PANTHER" id="PTHR33571:SF12">
    <property type="entry name" value="BSL3053 PROTEIN"/>
    <property type="match status" value="1"/>
</dbReference>
<dbReference type="InterPro" id="IPR043519">
    <property type="entry name" value="NT_sf"/>
</dbReference>
<evidence type="ECO:0000256" key="8">
    <source>
        <dbReference type="ARBA" id="ARBA00022842"/>
    </source>
</evidence>
<dbReference type="InterPro" id="IPR052038">
    <property type="entry name" value="Type-VII_TA_antitoxin"/>
</dbReference>
<comment type="caution">
    <text evidence="11">The sequence shown here is derived from an EMBL/GenBank/DDBJ whole genome shotgun (WGS) entry which is preliminary data.</text>
</comment>
<accession>A0A853JIF0</accession>
<evidence type="ECO:0000256" key="9">
    <source>
        <dbReference type="ARBA" id="ARBA00038276"/>
    </source>
</evidence>
<comment type="cofactor">
    <cofactor evidence="1">
        <name>Mg(2+)</name>
        <dbReference type="ChEBI" id="CHEBI:18420"/>
    </cofactor>
</comment>
<dbReference type="Pfam" id="PF01909">
    <property type="entry name" value="NTP_transf_2"/>
    <property type="match status" value="1"/>
</dbReference>
<evidence type="ECO:0000256" key="7">
    <source>
        <dbReference type="ARBA" id="ARBA00022840"/>
    </source>
</evidence>
<dbReference type="GO" id="GO:0046872">
    <property type="term" value="F:metal ion binding"/>
    <property type="evidence" value="ECO:0007669"/>
    <property type="project" value="UniProtKB-KW"/>
</dbReference>
<name>A0A853JIF0_9GAMM</name>
<dbReference type="AlphaFoldDB" id="A0A853JIF0"/>
<evidence type="ECO:0000256" key="3">
    <source>
        <dbReference type="ARBA" id="ARBA00022679"/>
    </source>
</evidence>
<evidence type="ECO:0000256" key="6">
    <source>
        <dbReference type="ARBA" id="ARBA00022741"/>
    </source>
</evidence>
<dbReference type="GO" id="GO:0016779">
    <property type="term" value="F:nucleotidyltransferase activity"/>
    <property type="evidence" value="ECO:0007669"/>
    <property type="project" value="UniProtKB-KW"/>
</dbReference>
<evidence type="ECO:0000256" key="1">
    <source>
        <dbReference type="ARBA" id="ARBA00001946"/>
    </source>
</evidence>
<dbReference type="CDD" id="cd05403">
    <property type="entry name" value="NT_KNTase_like"/>
    <property type="match status" value="1"/>
</dbReference>
<organism evidence="11 12">
    <name type="scientific">Luteimonas salinisoli</name>
    <dbReference type="NCBI Taxonomy" id="2752307"/>
    <lineage>
        <taxon>Bacteria</taxon>
        <taxon>Pseudomonadati</taxon>
        <taxon>Pseudomonadota</taxon>
        <taxon>Gammaproteobacteria</taxon>
        <taxon>Lysobacterales</taxon>
        <taxon>Lysobacteraceae</taxon>
        <taxon>Luteimonas</taxon>
    </lineage>
</organism>
<dbReference type="GO" id="GO:0005524">
    <property type="term" value="F:ATP binding"/>
    <property type="evidence" value="ECO:0007669"/>
    <property type="project" value="UniProtKB-KW"/>
</dbReference>
<keyword evidence="7" id="KW-0067">ATP-binding</keyword>
<dbReference type="EMBL" id="JACCKA010000092">
    <property type="protein sequence ID" value="NZA28359.1"/>
    <property type="molecule type" value="Genomic_DNA"/>
</dbReference>
<evidence type="ECO:0000313" key="12">
    <source>
        <dbReference type="Proteomes" id="UP000578091"/>
    </source>
</evidence>
<dbReference type="PANTHER" id="PTHR33571">
    <property type="entry name" value="SSL8005 PROTEIN"/>
    <property type="match status" value="1"/>
</dbReference>